<evidence type="ECO:0000313" key="2">
    <source>
        <dbReference type="EMBL" id="EHK85966.1"/>
    </source>
</evidence>
<protein>
    <recommendedName>
        <fullName evidence="4">ER-bound oxygenase mpaB/mpaB'/Rubber oxygenase catalytic domain-containing protein</fullName>
    </recommendedName>
</protein>
<comment type="caution">
    <text evidence="2">The sequence shown here is derived from an EMBL/GenBank/DDBJ whole genome shotgun (WGS) entry which is preliminary data.</text>
</comment>
<name>H0JLN7_9NOCA</name>
<evidence type="ECO:0000313" key="3">
    <source>
        <dbReference type="Proteomes" id="UP000005064"/>
    </source>
</evidence>
<proteinExistence type="predicted"/>
<dbReference type="AlphaFoldDB" id="H0JLN7"/>
<accession>H0JLN7</accession>
<dbReference type="PATRIC" id="fig|1114960.4.peg.489"/>
<evidence type="ECO:0008006" key="4">
    <source>
        <dbReference type="Google" id="ProtNLM"/>
    </source>
</evidence>
<dbReference type="RefSeq" id="WP_006550499.1">
    <property type="nucleotide sequence ID" value="NZ_AHBW01000027.1"/>
</dbReference>
<feature type="compositionally biased region" description="Basic and acidic residues" evidence="1">
    <location>
        <begin position="10"/>
        <end position="23"/>
    </location>
</feature>
<gene>
    <name evidence="2" type="ORF">AK37_02518</name>
</gene>
<dbReference type="EMBL" id="AHBW01000027">
    <property type="protein sequence ID" value="EHK85966.1"/>
    <property type="molecule type" value="Genomic_DNA"/>
</dbReference>
<feature type="region of interest" description="Disordered" evidence="1">
    <location>
        <begin position="1"/>
        <end position="23"/>
    </location>
</feature>
<dbReference type="Proteomes" id="UP000005064">
    <property type="component" value="Unassembled WGS sequence"/>
</dbReference>
<organism evidence="2 3">
    <name type="scientific">Rhodococcus pyridinivorans AK37</name>
    <dbReference type="NCBI Taxonomy" id="1114960"/>
    <lineage>
        <taxon>Bacteria</taxon>
        <taxon>Bacillati</taxon>
        <taxon>Actinomycetota</taxon>
        <taxon>Actinomycetes</taxon>
        <taxon>Mycobacteriales</taxon>
        <taxon>Nocardiaceae</taxon>
        <taxon>Rhodococcus</taxon>
    </lineage>
</organism>
<evidence type="ECO:0000256" key="1">
    <source>
        <dbReference type="SAM" id="MobiDB-lite"/>
    </source>
</evidence>
<sequence>MTIDASSTAHLHDRTDRLAPKPILREGGPRLAMSLLVGDSVRPTRAQSRAFAKFAHTCDPVADDLVATIRRDRLRIRTQFEQALEHGIETVDDSAPEMAAFIATLDGVPFRVDYDKLDLAARAIVRMPMSTLMAFTTAIAFPASYPLRLIWLAVWSAVDPDDSSAAFTEAALKAVPCIYGVDGPGAENRIRSWARYHFHADLARLSLGSGYADVVGVPRLSPMAALYPVWFARNLLRDRLNVLVPGGAGRAARRGHAERMREIAEVKRRLEVRPYERDGAVQSIRERDRELRARSA</sequence>
<reference evidence="2 3" key="1">
    <citation type="submission" date="2011-12" db="EMBL/GenBank/DDBJ databases">
        <authorList>
            <person name="Kriszt B."/>
            <person name="Tancsics A."/>
            <person name="Cserhati M."/>
            <person name="Toth A."/>
            <person name="Nagy I."/>
            <person name="Horvath B."/>
            <person name="Tamura T."/>
            <person name="Kukolya J."/>
            <person name="Szoboszlay S."/>
        </authorList>
    </citation>
    <scope>NUCLEOTIDE SEQUENCE [LARGE SCALE GENOMIC DNA]</scope>
    <source>
        <strain evidence="2 3">AK37</strain>
    </source>
</reference>